<protein>
    <submittedName>
        <fullName evidence="2">Histone deacetylase 10</fullName>
    </submittedName>
</protein>
<dbReference type="PANTHER" id="PTHR10625">
    <property type="entry name" value="HISTONE DEACETYLASE HDAC1-RELATED"/>
    <property type="match status" value="1"/>
</dbReference>
<dbReference type="PANTHER" id="PTHR10625:SF38">
    <property type="entry name" value="HISTONE DEACETYLASE 6, ISOFORM G"/>
    <property type="match status" value="1"/>
</dbReference>
<dbReference type="GO" id="GO:0000118">
    <property type="term" value="C:histone deacetylase complex"/>
    <property type="evidence" value="ECO:0007669"/>
    <property type="project" value="TreeGrafter"/>
</dbReference>
<accession>A0A095AUZ6</accession>
<evidence type="ECO:0000259" key="1">
    <source>
        <dbReference type="Pfam" id="PF00850"/>
    </source>
</evidence>
<dbReference type="InterPro" id="IPR023696">
    <property type="entry name" value="Ureohydrolase_dom_sf"/>
</dbReference>
<dbReference type="GO" id="GO:0040029">
    <property type="term" value="P:epigenetic regulation of gene expression"/>
    <property type="evidence" value="ECO:0007669"/>
    <property type="project" value="TreeGrafter"/>
</dbReference>
<dbReference type="GO" id="GO:0004407">
    <property type="term" value="F:histone deacetylase activity"/>
    <property type="evidence" value="ECO:0007669"/>
    <property type="project" value="TreeGrafter"/>
</dbReference>
<organism evidence="2">
    <name type="scientific">Schistosoma haematobium</name>
    <name type="common">Blood fluke</name>
    <dbReference type="NCBI Taxonomy" id="6185"/>
    <lineage>
        <taxon>Eukaryota</taxon>
        <taxon>Metazoa</taxon>
        <taxon>Spiralia</taxon>
        <taxon>Lophotrochozoa</taxon>
        <taxon>Platyhelminthes</taxon>
        <taxon>Trematoda</taxon>
        <taxon>Digenea</taxon>
        <taxon>Strigeidida</taxon>
        <taxon>Schistosomatoidea</taxon>
        <taxon>Schistosomatidae</taxon>
        <taxon>Schistosoma</taxon>
    </lineage>
</organism>
<gene>
    <name evidence="2" type="ORF">MS3_06741</name>
</gene>
<reference evidence="2" key="1">
    <citation type="journal article" date="2012" name="Nat. Genet.">
        <title>Whole-genome sequence of Schistosoma haematobium.</title>
        <authorList>
            <person name="Young N.D."/>
            <person name="Jex A.R."/>
            <person name="Li B."/>
            <person name="Liu S."/>
            <person name="Yang L."/>
            <person name="Xiong Z."/>
            <person name="Li Y."/>
            <person name="Cantacessi C."/>
            <person name="Hall R.S."/>
            <person name="Xu X."/>
            <person name="Chen F."/>
            <person name="Wu X."/>
            <person name="Zerlotini A."/>
            <person name="Oliveira G."/>
            <person name="Hofmann A."/>
            <person name="Zhang G."/>
            <person name="Fang X."/>
            <person name="Kang Y."/>
            <person name="Campbell B.E."/>
            <person name="Loukas A."/>
            <person name="Ranganathan S."/>
            <person name="Rollinson D."/>
            <person name="Rinaldi G."/>
            <person name="Brindley P.J."/>
            <person name="Yang H."/>
            <person name="Wang J."/>
            <person name="Wang J."/>
            <person name="Gasser R.B."/>
        </authorList>
    </citation>
    <scope>NUCLEOTIDE SEQUENCE [LARGE SCALE GENOMIC DNA]</scope>
</reference>
<dbReference type="STRING" id="6185.A0A095AUZ6"/>
<dbReference type="Pfam" id="PF00850">
    <property type="entry name" value="Hist_deacetyl"/>
    <property type="match status" value="1"/>
</dbReference>
<feature type="domain" description="Histone deacetylase" evidence="1">
    <location>
        <begin position="16"/>
        <end position="105"/>
    </location>
</feature>
<sequence length="530" mass="59995">MLYSYSVNGQLRLLYTWLCATLAAGSVKHLTELIITNQLSNGLALIRPPGHHAMRSEACGYCIFNNIAITAAKFLQPSDVNTVTKNSINKHNLTYLQRILIIDWDFNPQLILISCGFDAAIGCPEGRMWLTPMVFSHFVHKLKSLAGGKVVVVLEGGYFVDSLAEGIVHILKALLGDPLSPIRLIQPPCSSVKETIESCITVLSPYWKSLLNSSQPVQIESSEHLTTMTWPIVKVITWPETNPQLPRVLTNHIQHLINNHFPAPLTISNEMIQQMTLILLLTSQASELYDLQYGSTNVNERRSGRRKQQKVTLERLKSATKFRSTQSSSSLISSFPTNSTNDHVYDVHNMNDNINSIDSLCFTQSLPGVNSSSYKPYSYEGFIQHHRQMEDLLMNKRQGNLSENFQTAIIHALSLILMGQLHRLYFVNHSFNLVELLETISNIPMELLVDYRKRIFKPKNFRKNTNNDNTIIEFMRSSSFINNNNTFNDNKILEKLTHVYSYPNRSSSFHMFSGSISSTSLSHSRSQIVS</sequence>
<dbReference type="InterPro" id="IPR037138">
    <property type="entry name" value="His_deacetylse_dom_sf"/>
</dbReference>
<name>A0A095AUZ6_SCHHA</name>
<dbReference type="SUPFAM" id="SSF52768">
    <property type="entry name" value="Arginase/deacetylase"/>
    <property type="match status" value="1"/>
</dbReference>
<dbReference type="AlphaFoldDB" id="A0A095AUZ6"/>
<dbReference type="Gene3D" id="3.40.800.20">
    <property type="entry name" value="Histone deacetylase domain"/>
    <property type="match status" value="2"/>
</dbReference>
<dbReference type="EMBL" id="KL251010">
    <property type="protein sequence ID" value="KGB38356.1"/>
    <property type="molecule type" value="Genomic_DNA"/>
</dbReference>
<evidence type="ECO:0000313" key="2">
    <source>
        <dbReference type="EMBL" id="KGB38356.1"/>
    </source>
</evidence>
<dbReference type="InterPro" id="IPR023801">
    <property type="entry name" value="His_deacetylse_dom"/>
</dbReference>
<proteinExistence type="predicted"/>